<reference evidence="3" key="1">
    <citation type="journal article" date="2019" name="Int. J. Syst. Evol. Microbiol.">
        <title>The Global Catalogue of Microorganisms (GCM) 10K type strain sequencing project: providing services to taxonomists for standard genome sequencing and annotation.</title>
        <authorList>
            <consortium name="The Broad Institute Genomics Platform"/>
            <consortium name="The Broad Institute Genome Sequencing Center for Infectious Disease"/>
            <person name="Wu L."/>
            <person name="Ma J."/>
        </authorList>
    </citation>
    <scope>NUCLEOTIDE SEQUENCE [LARGE SCALE GENOMIC DNA]</scope>
    <source>
        <strain evidence="3">CGMCC 4.1782</strain>
    </source>
</reference>
<organism evidence="2 3">
    <name type="scientific">Pontibacter ruber</name>
    <dbReference type="NCBI Taxonomy" id="1343895"/>
    <lineage>
        <taxon>Bacteria</taxon>
        <taxon>Pseudomonadati</taxon>
        <taxon>Bacteroidota</taxon>
        <taxon>Cytophagia</taxon>
        <taxon>Cytophagales</taxon>
        <taxon>Hymenobacteraceae</taxon>
        <taxon>Pontibacter</taxon>
    </lineage>
</organism>
<dbReference type="PANTHER" id="PTHR30535">
    <property type="entry name" value="VITAMIN B12-BINDING PROTEIN"/>
    <property type="match status" value="1"/>
</dbReference>
<protein>
    <submittedName>
        <fullName evidence="2">Hemin ABC transporter substrate-binding protein</fullName>
    </submittedName>
</protein>
<dbReference type="InterPro" id="IPR002491">
    <property type="entry name" value="ABC_transptr_periplasmic_BD"/>
</dbReference>
<evidence type="ECO:0000259" key="1">
    <source>
        <dbReference type="PROSITE" id="PS50983"/>
    </source>
</evidence>
<dbReference type="RefSeq" id="WP_250430031.1">
    <property type="nucleotide sequence ID" value="NZ_JALPRR010000002.1"/>
</dbReference>
<feature type="domain" description="Fe/B12 periplasmic-binding" evidence="1">
    <location>
        <begin position="33"/>
        <end position="293"/>
    </location>
</feature>
<evidence type="ECO:0000313" key="3">
    <source>
        <dbReference type="Proteomes" id="UP001597374"/>
    </source>
</evidence>
<evidence type="ECO:0000313" key="2">
    <source>
        <dbReference type="EMBL" id="MFD2244617.1"/>
    </source>
</evidence>
<dbReference type="PANTHER" id="PTHR30535:SF4">
    <property type="entry name" value="HEMIN-BINDING PERIPLASMIC PROTEIN HMUT"/>
    <property type="match status" value="1"/>
</dbReference>
<proteinExistence type="predicted"/>
<dbReference type="InterPro" id="IPR050902">
    <property type="entry name" value="ABC_Transporter_SBP"/>
</dbReference>
<gene>
    <name evidence="2" type="ORF">ACFSKP_00025</name>
</gene>
<dbReference type="PROSITE" id="PS51257">
    <property type="entry name" value="PROKAR_LIPOPROTEIN"/>
    <property type="match status" value="1"/>
</dbReference>
<comment type="caution">
    <text evidence="2">The sequence shown here is derived from an EMBL/GenBank/DDBJ whole genome shotgun (WGS) entry which is preliminary data.</text>
</comment>
<dbReference type="Proteomes" id="UP001597374">
    <property type="component" value="Unassembled WGS sequence"/>
</dbReference>
<keyword evidence="3" id="KW-1185">Reference proteome</keyword>
<sequence length="296" mass="32431">MNKYILGATLAIGLASCGRFGNKEEDQQVKGERIVSVSKQHSEIMYALGAEKNLVAVDISSTYPPAIKKLPTVGYHRALSLEGLLAAKPTLILHDGHSSIGPDHVVSQLKQLDIPMKEFSVKASTLDSTILLMREIGSYFGKEKQADSLCRILDADMKLAMEQAKAYQHKPKVLVIHFGQASNVYLVVTKKNTGAKMVEWAGGTMAVDDPKAMKQLSAEVVAKSDPDVILLTDFGYDRLKGSSDKISELPGVSSTKAFKNGHIYRVEEHDLIYFGPRTGKNVLALQKLIHPDEQVQ</sequence>
<name>A0ABW5CQ94_9BACT</name>
<dbReference type="EMBL" id="JBHUIM010000001">
    <property type="protein sequence ID" value="MFD2244617.1"/>
    <property type="molecule type" value="Genomic_DNA"/>
</dbReference>
<dbReference type="PROSITE" id="PS50983">
    <property type="entry name" value="FE_B12_PBP"/>
    <property type="match status" value="1"/>
</dbReference>
<dbReference type="SUPFAM" id="SSF53807">
    <property type="entry name" value="Helical backbone' metal receptor"/>
    <property type="match status" value="1"/>
</dbReference>
<accession>A0ABW5CQ94</accession>
<dbReference type="Pfam" id="PF01497">
    <property type="entry name" value="Peripla_BP_2"/>
    <property type="match status" value="1"/>
</dbReference>
<dbReference type="Gene3D" id="3.40.50.1980">
    <property type="entry name" value="Nitrogenase molybdenum iron protein domain"/>
    <property type="match status" value="2"/>
</dbReference>